<feature type="compositionally biased region" description="Polar residues" evidence="1">
    <location>
        <begin position="144"/>
        <end position="155"/>
    </location>
</feature>
<dbReference type="AlphaFoldDB" id="A0A8S9VB18"/>
<feature type="region of interest" description="Disordered" evidence="1">
    <location>
        <begin position="144"/>
        <end position="176"/>
    </location>
</feature>
<feature type="non-terminal residue" evidence="2">
    <location>
        <position position="1"/>
    </location>
</feature>
<evidence type="ECO:0000256" key="1">
    <source>
        <dbReference type="SAM" id="MobiDB-lite"/>
    </source>
</evidence>
<evidence type="ECO:0000313" key="3">
    <source>
        <dbReference type="Proteomes" id="UP000704712"/>
    </source>
</evidence>
<feature type="region of interest" description="Disordered" evidence="1">
    <location>
        <begin position="15"/>
        <end position="101"/>
    </location>
</feature>
<sequence length="315" mass="34152">YINKDDGENLAEITGAVDGETAACPLPYGDHPSGNEQHPTSRSEVKRRRSAGEAETPSSGDGGQGHFQLVKTPRTARTTSEALATNDKKGSGTKEGQGSSYGEHHILRQTHLVIKNEGQVTLAELQSKVPPPATAAKVTPSMMVSNSMRPNTGPQPSQPAAERQTSDAPESQERKRSISMCFQREGDVGLTAWQSPIPAGCSRRRAKRSENAVEADIGHAQAVTCWNSRLNDWVIDLTAEDQSEYGLAIERLWKEGLVRGESRREDYVAGTYDGNTQHDDYDTLSRTMVSQGGESKQEQFEGVLRGMMSVPCGPG</sequence>
<accession>A0A8S9VB18</accession>
<reference evidence="2" key="1">
    <citation type="submission" date="2020-03" db="EMBL/GenBank/DDBJ databases">
        <title>Hybrid Assembly of Korean Phytophthora infestans isolates.</title>
        <authorList>
            <person name="Prokchorchik M."/>
            <person name="Lee Y."/>
            <person name="Seo J."/>
            <person name="Cho J.-H."/>
            <person name="Park Y.-E."/>
            <person name="Jang D.-C."/>
            <person name="Im J.-S."/>
            <person name="Choi J.-G."/>
            <person name="Park H.-J."/>
            <person name="Lee G.-B."/>
            <person name="Lee Y.-G."/>
            <person name="Hong S.-Y."/>
            <person name="Cho K."/>
            <person name="Sohn K.H."/>
        </authorList>
    </citation>
    <scope>NUCLEOTIDE SEQUENCE</scope>
    <source>
        <strain evidence="2">KR_2_A2</strain>
    </source>
</reference>
<proteinExistence type="predicted"/>
<gene>
    <name evidence="2" type="ORF">GN958_ATG00936</name>
</gene>
<comment type="caution">
    <text evidence="2">The sequence shown here is derived from an EMBL/GenBank/DDBJ whole genome shotgun (WGS) entry which is preliminary data.</text>
</comment>
<name>A0A8S9VB18_PHYIN</name>
<organism evidence="2 3">
    <name type="scientific">Phytophthora infestans</name>
    <name type="common">Potato late blight agent</name>
    <name type="synonym">Botrytis infestans</name>
    <dbReference type="NCBI Taxonomy" id="4787"/>
    <lineage>
        <taxon>Eukaryota</taxon>
        <taxon>Sar</taxon>
        <taxon>Stramenopiles</taxon>
        <taxon>Oomycota</taxon>
        <taxon>Peronosporomycetes</taxon>
        <taxon>Peronosporales</taxon>
        <taxon>Peronosporaceae</taxon>
        <taxon>Phytophthora</taxon>
    </lineage>
</organism>
<evidence type="ECO:0000313" key="2">
    <source>
        <dbReference type="EMBL" id="KAF4149863.1"/>
    </source>
</evidence>
<dbReference type="EMBL" id="JAACNO010000115">
    <property type="protein sequence ID" value="KAF4149863.1"/>
    <property type="molecule type" value="Genomic_DNA"/>
</dbReference>
<dbReference type="Proteomes" id="UP000704712">
    <property type="component" value="Unassembled WGS sequence"/>
</dbReference>
<protein>
    <submittedName>
        <fullName evidence="2">Uncharacterized protein</fullName>
    </submittedName>
</protein>